<evidence type="ECO:0000256" key="3">
    <source>
        <dbReference type="ARBA" id="ARBA00023034"/>
    </source>
</evidence>
<dbReference type="GO" id="GO:0016773">
    <property type="term" value="F:phosphotransferase activity, alcohol group as acceptor"/>
    <property type="evidence" value="ECO:0007669"/>
    <property type="project" value="TreeGrafter"/>
</dbReference>
<evidence type="ECO:0000256" key="5">
    <source>
        <dbReference type="ARBA" id="ARBA00023180"/>
    </source>
</evidence>
<dbReference type="GO" id="GO:0005524">
    <property type="term" value="F:ATP binding"/>
    <property type="evidence" value="ECO:0007669"/>
    <property type="project" value="UniProtKB-KW"/>
</dbReference>
<dbReference type="InterPro" id="IPR024869">
    <property type="entry name" value="FAM20"/>
</dbReference>
<evidence type="ECO:0000313" key="10">
    <source>
        <dbReference type="EMBL" id="KAK2164144.1"/>
    </source>
</evidence>
<keyword evidence="5" id="KW-0325">Glycoprotein</keyword>
<sequence length="449" mass="51650">MKRTFVVAILYGLCIILVMTLMQHVNISGVIVQEGRRILPALDVHTYLFDQTIIATGHRLPTDMEESLYSALNSSRRLRSTNPEDRGEALVELLPANWSSPEIQPWQQFINNIHRHVFYSEDDPLVDEVIHRMKSLRITEIIVKSWTGTEFKFFFTLADGTPIIAKPMRLMINNEPPPNMSKDDFYERFQSEVAAYHLSRILKLHFVPPVVSRYVNLTSEIYQLAPDSLKKTFLNNTNGVRCFTGHCLKKCDKEHPICGHPDVIPVSFGLLLPDLISNAWIPNTVFGRTAAIFGKRTFCKELREEINKISSASRSHLDIVDINLFDFIQGNLDRHHYGQIIQFGNNSYPVLFDNGRGFARSYQDEFDLLYPMYKCCKIRQSTFEKLMNVYQKEGGLREAMRRSLKSELVHPLLTEDQLFALDRRLVKVLEVIYGCIGTNIEGVIINDGY</sequence>
<evidence type="ECO:0000256" key="1">
    <source>
        <dbReference type="ARBA" id="ARBA00004555"/>
    </source>
</evidence>
<proteinExistence type="inferred from homology"/>
<name>A0AAD9K3L1_9ANNE</name>
<feature type="binding site" evidence="7">
    <location>
        <position position="353"/>
    </location>
    <ligand>
        <name>ATP</name>
        <dbReference type="ChEBI" id="CHEBI:30616"/>
    </ligand>
</feature>
<dbReference type="EMBL" id="JAODUP010000068">
    <property type="protein sequence ID" value="KAK2164144.1"/>
    <property type="molecule type" value="Genomic_DNA"/>
</dbReference>
<dbReference type="GO" id="GO:0005794">
    <property type="term" value="C:Golgi apparatus"/>
    <property type="evidence" value="ECO:0007669"/>
    <property type="project" value="UniProtKB-SubCell"/>
</dbReference>
<evidence type="ECO:0000313" key="11">
    <source>
        <dbReference type="Proteomes" id="UP001208570"/>
    </source>
</evidence>
<comment type="subcellular location">
    <subcellularLocation>
        <location evidence="1">Golgi apparatus</location>
    </subcellularLocation>
</comment>
<keyword evidence="4" id="KW-1015">Disulfide bond</keyword>
<comment type="similarity">
    <text evidence="2">Belongs to the FAM20 family.</text>
</comment>
<keyword evidence="3" id="KW-0333">Golgi apparatus</keyword>
<keyword evidence="8" id="KW-0464">Manganese</keyword>
<accession>A0AAD9K3L1</accession>
<dbReference type="InterPro" id="IPR009581">
    <property type="entry name" value="FAM20_C"/>
</dbReference>
<dbReference type="Proteomes" id="UP001208570">
    <property type="component" value="Unassembled WGS sequence"/>
</dbReference>
<evidence type="ECO:0000256" key="2">
    <source>
        <dbReference type="ARBA" id="ARBA00006557"/>
    </source>
</evidence>
<feature type="binding site" evidence="8">
    <location>
        <position position="187"/>
    </location>
    <ligand>
        <name>Mn(2+)</name>
        <dbReference type="ChEBI" id="CHEBI:29035"/>
    </ligand>
</feature>
<evidence type="ECO:0000256" key="6">
    <source>
        <dbReference type="PIRSR" id="PIRSR624869-1"/>
    </source>
</evidence>
<feature type="active site" evidence="6">
    <location>
        <position position="333"/>
    </location>
</feature>
<evidence type="ECO:0000256" key="8">
    <source>
        <dbReference type="PIRSR" id="PIRSR624869-3"/>
    </source>
</evidence>
<feature type="binding site" evidence="8">
    <location>
        <position position="353"/>
    </location>
    <ligand>
        <name>Mn(2+)</name>
        <dbReference type="ChEBI" id="CHEBI:29035"/>
    </ligand>
</feature>
<feature type="binding site" evidence="7">
    <location>
        <position position="187"/>
    </location>
    <ligand>
        <name>ATP</name>
        <dbReference type="ChEBI" id="CHEBI:30616"/>
    </ligand>
</feature>
<evidence type="ECO:0000256" key="4">
    <source>
        <dbReference type="ARBA" id="ARBA00023157"/>
    </source>
</evidence>
<feature type="domain" description="FAM20 C-terminal" evidence="9">
    <location>
        <begin position="234"/>
        <end position="440"/>
    </location>
</feature>
<evidence type="ECO:0000259" key="9">
    <source>
        <dbReference type="Pfam" id="PF06702"/>
    </source>
</evidence>
<reference evidence="10" key="1">
    <citation type="journal article" date="2023" name="Mol. Biol. Evol.">
        <title>Third-Generation Sequencing Reveals the Adaptive Role of the Epigenome in Three Deep-Sea Polychaetes.</title>
        <authorList>
            <person name="Perez M."/>
            <person name="Aroh O."/>
            <person name="Sun Y."/>
            <person name="Lan Y."/>
            <person name="Juniper S.K."/>
            <person name="Young C.R."/>
            <person name="Angers B."/>
            <person name="Qian P.Y."/>
        </authorList>
    </citation>
    <scope>NUCLEOTIDE SEQUENCE</scope>
    <source>
        <strain evidence="10">P08H-3</strain>
    </source>
</reference>
<protein>
    <recommendedName>
        <fullName evidence="9">FAM20 C-terminal domain-containing protein</fullName>
    </recommendedName>
</protein>
<evidence type="ECO:0000256" key="7">
    <source>
        <dbReference type="PIRSR" id="PIRSR624869-2"/>
    </source>
</evidence>
<keyword evidence="7" id="KW-0547">Nucleotide-binding</keyword>
<dbReference type="Pfam" id="PF06702">
    <property type="entry name" value="Fam20C"/>
    <property type="match status" value="1"/>
</dbReference>
<feature type="binding site" evidence="7">
    <location>
        <position position="166"/>
    </location>
    <ligand>
        <name>ATP</name>
        <dbReference type="ChEBI" id="CHEBI:30616"/>
    </ligand>
</feature>
<dbReference type="AlphaFoldDB" id="A0AAD9K3L1"/>
<gene>
    <name evidence="10" type="ORF">LSH36_68g07013</name>
</gene>
<keyword evidence="8" id="KW-0479">Metal-binding</keyword>
<keyword evidence="11" id="KW-1185">Reference proteome</keyword>
<comment type="cofactor">
    <cofactor evidence="8">
        <name>Mn(2+)</name>
        <dbReference type="ChEBI" id="CHEBI:29035"/>
    </cofactor>
</comment>
<dbReference type="GO" id="GO:0046872">
    <property type="term" value="F:metal ion binding"/>
    <property type="evidence" value="ECO:0007669"/>
    <property type="project" value="UniProtKB-KW"/>
</dbReference>
<organism evidence="10 11">
    <name type="scientific">Paralvinella palmiformis</name>
    <dbReference type="NCBI Taxonomy" id="53620"/>
    <lineage>
        <taxon>Eukaryota</taxon>
        <taxon>Metazoa</taxon>
        <taxon>Spiralia</taxon>
        <taxon>Lophotrochozoa</taxon>
        <taxon>Annelida</taxon>
        <taxon>Polychaeta</taxon>
        <taxon>Sedentaria</taxon>
        <taxon>Canalipalpata</taxon>
        <taxon>Terebellida</taxon>
        <taxon>Terebelliformia</taxon>
        <taxon>Alvinellidae</taxon>
        <taxon>Paralvinella</taxon>
    </lineage>
</organism>
<keyword evidence="7" id="KW-0067">ATP-binding</keyword>
<dbReference type="PANTHER" id="PTHR12450:SF22">
    <property type="entry name" value="EXTRACELLULAR SERINE_THREONINE PROTEIN CG31145"/>
    <property type="match status" value="1"/>
</dbReference>
<dbReference type="PANTHER" id="PTHR12450">
    <property type="entry name" value="DENTIN MATRIX PROTEIN 4 PROTEIN FAM20"/>
    <property type="match status" value="1"/>
</dbReference>
<comment type="caution">
    <text evidence="10">The sequence shown here is derived from an EMBL/GenBank/DDBJ whole genome shotgun (WGS) entry which is preliminary data.</text>
</comment>